<feature type="region of interest" description="Disordered" evidence="1">
    <location>
        <begin position="33"/>
        <end position="70"/>
    </location>
</feature>
<evidence type="ECO:0000313" key="3">
    <source>
        <dbReference type="Proteomes" id="UP000195105"/>
    </source>
</evidence>
<accession>A0A243RQT5</accession>
<dbReference type="EMBL" id="NGFN01000250">
    <property type="protein sequence ID" value="OUC97300.1"/>
    <property type="molecule type" value="Genomic_DNA"/>
</dbReference>
<dbReference type="Proteomes" id="UP000195105">
    <property type="component" value="Unassembled WGS sequence"/>
</dbReference>
<evidence type="ECO:0000313" key="2">
    <source>
        <dbReference type="EMBL" id="OUC97300.1"/>
    </source>
</evidence>
<keyword evidence="3" id="KW-1185">Reference proteome</keyword>
<dbReference type="AlphaFoldDB" id="A0A243RQT5"/>
<comment type="caution">
    <text evidence="2">The sequence shown here is derived from an EMBL/GenBank/DDBJ whole genome shotgun (WGS) entry which is preliminary data.</text>
</comment>
<sequence>MVTTYRGPVYRTGPLPGPLPVLCRSSAVCRISPADRTDGSARGNDDDDQNIPSPPIAPHRPPRGPESSRE</sequence>
<protein>
    <submittedName>
        <fullName evidence="2">Uncharacterized protein</fullName>
    </submittedName>
</protein>
<evidence type="ECO:0000256" key="1">
    <source>
        <dbReference type="SAM" id="MobiDB-lite"/>
    </source>
</evidence>
<name>A0A243RQT5_9ACTN</name>
<organism evidence="2 3">
    <name type="scientific">Streptomyces swartbergensis</name>
    <dbReference type="NCBI Taxonomy" id="487165"/>
    <lineage>
        <taxon>Bacteria</taxon>
        <taxon>Bacillati</taxon>
        <taxon>Actinomycetota</taxon>
        <taxon>Actinomycetes</taxon>
        <taxon>Kitasatosporales</taxon>
        <taxon>Streptomycetaceae</taxon>
        <taxon>Streptomyces</taxon>
    </lineage>
</organism>
<reference evidence="2 3" key="1">
    <citation type="submission" date="2017-05" db="EMBL/GenBank/DDBJ databases">
        <title>Biotechnological potential of actinobacteria isolated from South African environments.</title>
        <authorList>
            <person name="Le Roes-Hill M."/>
            <person name="Prins A."/>
            <person name="Durrell K.A."/>
        </authorList>
    </citation>
    <scope>NUCLEOTIDE SEQUENCE [LARGE SCALE GENOMIC DNA]</scope>
    <source>
        <strain evidence="2 3">HMC13</strain>
    </source>
</reference>
<proteinExistence type="predicted"/>
<gene>
    <name evidence="2" type="ORF">CA983_30665</name>
</gene>